<protein>
    <submittedName>
        <fullName evidence="1">N-acetylglutamate synthase</fullName>
    </submittedName>
</protein>
<dbReference type="Proteomes" id="UP000321935">
    <property type="component" value="Unassembled WGS sequence"/>
</dbReference>
<organism evidence="1 2">
    <name type="scientific">Algoriphagus aquimarinus</name>
    <dbReference type="NCBI Taxonomy" id="237018"/>
    <lineage>
        <taxon>Bacteria</taxon>
        <taxon>Pseudomonadati</taxon>
        <taxon>Bacteroidota</taxon>
        <taxon>Cytophagia</taxon>
        <taxon>Cytophagales</taxon>
        <taxon>Cyclobacteriaceae</taxon>
        <taxon>Algoriphagus</taxon>
    </lineage>
</organism>
<name>A0A5C7B8M1_9BACT</name>
<dbReference type="Pfam" id="PF26421">
    <property type="entry name" value="Avidin_like"/>
    <property type="match status" value="1"/>
</dbReference>
<dbReference type="OrthoDB" id="5684515at2"/>
<dbReference type="EMBL" id="VORW01000001">
    <property type="protein sequence ID" value="TXE14865.1"/>
    <property type="molecule type" value="Genomic_DNA"/>
</dbReference>
<proteinExistence type="predicted"/>
<sequence>MSTINYNNRKFRAVQNTENGETSAETVFIYHQEGNILSAEYAGGKIVKGHLIGLVDEDGNISMRYHQVNSAGELMTGICQSKPEILENGKIRLHENWEWTSGDRSRGESVIEEI</sequence>
<gene>
    <name evidence="1" type="ORF">ESV85_02835</name>
</gene>
<evidence type="ECO:0000313" key="1">
    <source>
        <dbReference type="EMBL" id="TXE14865.1"/>
    </source>
</evidence>
<comment type="caution">
    <text evidence="1">The sequence shown here is derived from an EMBL/GenBank/DDBJ whole genome shotgun (WGS) entry which is preliminary data.</text>
</comment>
<dbReference type="RefSeq" id="WP_146915157.1">
    <property type="nucleotide sequence ID" value="NZ_VORW01000001.1"/>
</dbReference>
<dbReference type="InterPro" id="IPR058595">
    <property type="entry name" value="Avidin-like"/>
</dbReference>
<evidence type="ECO:0000313" key="2">
    <source>
        <dbReference type="Proteomes" id="UP000321935"/>
    </source>
</evidence>
<reference evidence="1 2" key="1">
    <citation type="submission" date="2019-08" db="EMBL/GenBank/DDBJ databases">
        <title>Genomes sequence of Algoriphagus aquimarinus ACAM450.</title>
        <authorList>
            <person name="Bowman J.P."/>
        </authorList>
    </citation>
    <scope>NUCLEOTIDE SEQUENCE [LARGE SCALE GENOMIC DNA]</scope>
    <source>
        <strain evidence="1 2">ACAM 450</strain>
    </source>
</reference>
<accession>A0A5C7B8M1</accession>
<dbReference type="AlphaFoldDB" id="A0A5C7B8M1"/>